<reference evidence="1" key="1">
    <citation type="submission" date="2022-08" db="EMBL/GenBank/DDBJ databases">
        <title>Molecular epidemiological analysis of five strains of VanD-type vancomycin-resistant Enterococcus faecalis.</title>
        <authorList>
            <person name="Mimura K."/>
            <person name="Hashimoto Y."/>
            <person name="Tomita H."/>
        </authorList>
    </citation>
    <scope>NUCLEOTIDE SEQUENCE</scope>
    <source>
        <strain evidence="1">SVR2332</strain>
    </source>
</reference>
<evidence type="ECO:0000313" key="1">
    <source>
        <dbReference type="EMBL" id="BDQ62647.1"/>
    </source>
</evidence>
<name>A0AC59HSM6_ENTFL</name>
<proteinExistence type="predicted"/>
<evidence type="ECO:0000313" key="2">
    <source>
        <dbReference type="Proteomes" id="UP001317613"/>
    </source>
</evidence>
<organism evidence="1 2">
    <name type="scientific">Enterococcus faecalis</name>
    <name type="common">Streptococcus faecalis</name>
    <dbReference type="NCBI Taxonomy" id="1351"/>
    <lineage>
        <taxon>Bacteria</taxon>
        <taxon>Bacillati</taxon>
        <taxon>Bacillota</taxon>
        <taxon>Bacilli</taxon>
        <taxon>Lactobacillales</taxon>
        <taxon>Enterococcaceae</taxon>
        <taxon>Enterococcus</taxon>
    </lineage>
</organism>
<sequence>MSKLAVLNKHQVPQRSVFFCASVLYLGVILSYFVGDELFGYLAGSLSYTVLLIWILISAAAFVLSLKRGSLFEKSINLLALIILGLIFIGILFTNSLGVTLLTGLLYFVIFFSYRKKNDSFLLSDES</sequence>
<gene>
    <name evidence="1" type="ORF">EfsSVR2332_27250</name>
</gene>
<protein>
    <submittedName>
        <fullName evidence="1">Uncharacterized protein</fullName>
    </submittedName>
</protein>
<dbReference type="EMBL" id="AP026729">
    <property type="protein sequence ID" value="BDQ62647.1"/>
    <property type="molecule type" value="Genomic_DNA"/>
</dbReference>
<accession>A0AC59HSM6</accession>
<dbReference type="Proteomes" id="UP001317613">
    <property type="component" value="Chromosome"/>
</dbReference>